<evidence type="ECO:0000256" key="4">
    <source>
        <dbReference type="ARBA" id="ARBA00023136"/>
    </source>
</evidence>
<name>A0A318RRH1_WILLI</name>
<evidence type="ECO:0000256" key="5">
    <source>
        <dbReference type="ARBA" id="ARBA00023139"/>
    </source>
</evidence>
<organism evidence="8 9">
    <name type="scientific">Williamsia limnetica</name>
    <dbReference type="NCBI Taxonomy" id="882452"/>
    <lineage>
        <taxon>Bacteria</taxon>
        <taxon>Bacillati</taxon>
        <taxon>Actinomycetota</taxon>
        <taxon>Actinomycetes</taxon>
        <taxon>Mycobacteriales</taxon>
        <taxon>Nocardiaceae</taxon>
        <taxon>Williamsia</taxon>
    </lineage>
</organism>
<evidence type="ECO:0000256" key="1">
    <source>
        <dbReference type="ARBA" id="ARBA00004193"/>
    </source>
</evidence>
<keyword evidence="2" id="KW-1003">Cell membrane</keyword>
<sequence length="187" mass="19903">MRQRACAAKVAAVLWIMAFALPGCALDGVANQVDAAADSTDKIDEMNRRLARLPRLEQVAAEYEAFAWRIAAAVEKVAPEMMWEEGQSVGKMACSGDLAESDGFVISTTMLVSSVPIPADKWSPASAAVQSVAAEFGLTTLTTRQDRPGSHDVMLSGHDGASVTFGSRKAALIATTTPCRLEDRRST</sequence>
<proteinExistence type="predicted"/>
<dbReference type="GO" id="GO:0005886">
    <property type="term" value="C:plasma membrane"/>
    <property type="evidence" value="ECO:0007669"/>
    <property type="project" value="UniProtKB-SubCell"/>
</dbReference>
<dbReference type="EMBL" id="QJSP01000003">
    <property type="protein sequence ID" value="PYE19524.1"/>
    <property type="molecule type" value="Genomic_DNA"/>
</dbReference>
<keyword evidence="5" id="KW-0564">Palmitate</keyword>
<dbReference type="RefSeq" id="WP_110468685.1">
    <property type="nucleotide sequence ID" value="NZ_QJSP01000003.1"/>
</dbReference>
<keyword evidence="3 7" id="KW-0732">Signal</keyword>
<dbReference type="InterPro" id="IPR032018">
    <property type="entry name" value="LppA/LppB/LprP"/>
</dbReference>
<dbReference type="Gene3D" id="3.30.2030.20">
    <property type="match status" value="1"/>
</dbReference>
<evidence type="ECO:0000313" key="9">
    <source>
        <dbReference type="Proteomes" id="UP000247591"/>
    </source>
</evidence>
<evidence type="ECO:0000256" key="3">
    <source>
        <dbReference type="ARBA" id="ARBA00022729"/>
    </source>
</evidence>
<dbReference type="Pfam" id="PF16708">
    <property type="entry name" value="LppA"/>
    <property type="match status" value="1"/>
</dbReference>
<feature type="chain" id="PRO_5038545332" evidence="7">
    <location>
        <begin position="26"/>
        <end position="187"/>
    </location>
</feature>
<evidence type="ECO:0000313" key="8">
    <source>
        <dbReference type="EMBL" id="PYE19524.1"/>
    </source>
</evidence>
<comment type="caution">
    <text evidence="8">The sequence shown here is derived from an EMBL/GenBank/DDBJ whole genome shotgun (WGS) entry which is preliminary data.</text>
</comment>
<comment type="subcellular location">
    <subcellularLocation>
        <location evidence="1">Cell membrane</location>
        <topology evidence="1">Lipid-anchor</topology>
    </subcellularLocation>
</comment>
<dbReference type="AlphaFoldDB" id="A0A318RRH1"/>
<accession>A0A318RRH1</accession>
<reference evidence="8 9" key="1">
    <citation type="submission" date="2018-06" db="EMBL/GenBank/DDBJ databases">
        <title>Genomic Encyclopedia of Type Strains, Phase IV (KMG-IV): sequencing the most valuable type-strain genomes for metagenomic binning, comparative biology and taxonomic classification.</title>
        <authorList>
            <person name="Goeker M."/>
        </authorList>
    </citation>
    <scope>NUCLEOTIDE SEQUENCE [LARGE SCALE GENOMIC DNA]</scope>
    <source>
        <strain evidence="8 9">DSM 45521</strain>
    </source>
</reference>
<evidence type="ECO:0000256" key="6">
    <source>
        <dbReference type="ARBA" id="ARBA00023288"/>
    </source>
</evidence>
<evidence type="ECO:0000256" key="2">
    <source>
        <dbReference type="ARBA" id="ARBA00022475"/>
    </source>
</evidence>
<feature type="signal peptide" evidence="7">
    <location>
        <begin position="1"/>
        <end position="25"/>
    </location>
</feature>
<gene>
    <name evidence="8" type="ORF">DFR67_103437</name>
</gene>
<evidence type="ECO:0000256" key="7">
    <source>
        <dbReference type="SAM" id="SignalP"/>
    </source>
</evidence>
<keyword evidence="9" id="KW-1185">Reference proteome</keyword>
<keyword evidence="6 8" id="KW-0449">Lipoprotein</keyword>
<protein>
    <submittedName>
        <fullName evidence="8">Putative LppA-like lipoprotein</fullName>
    </submittedName>
</protein>
<dbReference type="Proteomes" id="UP000247591">
    <property type="component" value="Unassembled WGS sequence"/>
</dbReference>
<keyword evidence="4" id="KW-0472">Membrane</keyword>